<dbReference type="Gene3D" id="2.40.300.10">
    <property type="entry name" value="Head decoration protein D"/>
    <property type="match status" value="1"/>
</dbReference>
<reference evidence="2" key="1">
    <citation type="submission" date="2021-04" db="EMBL/GenBank/DDBJ databases">
        <title>Sequencing of actinobacteria type strains.</title>
        <authorList>
            <person name="Nguyen G.-S."/>
            <person name="Wentzel A."/>
        </authorList>
    </citation>
    <scope>NUCLEOTIDE SEQUENCE</scope>
    <source>
        <strain evidence="2">DSM 42095</strain>
    </source>
</reference>
<feature type="domain" description="Peptidase G2 IMC autoproteolytic cleavage" evidence="1">
    <location>
        <begin position="9"/>
        <end position="80"/>
    </location>
</feature>
<accession>A0A8T4J3J8</accession>
<gene>
    <name evidence="2" type="ORF">KDA82_40810</name>
</gene>
<organism evidence="2 3">
    <name type="scientific">Streptomyces daliensis</name>
    <dbReference type="NCBI Taxonomy" id="299421"/>
    <lineage>
        <taxon>Bacteria</taxon>
        <taxon>Bacillati</taxon>
        <taxon>Actinomycetota</taxon>
        <taxon>Actinomycetes</taxon>
        <taxon>Kitasatosporales</taxon>
        <taxon>Streptomycetaceae</taxon>
        <taxon>Streptomyces</taxon>
    </lineage>
</organism>
<dbReference type="AlphaFoldDB" id="A0A8T4J3J8"/>
<evidence type="ECO:0000313" key="3">
    <source>
        <dbReference type="Proteomes" id="UP000675554"/>
    </source>
</evidence>
<evidence type="ECO:0000313" key="2">
    <source>
        <dbReference type="EMBL" id="MBR7679166.1"/>
    </source>
</evidence>
<dbReference type="InterPro" id="IPR021865">
    <property type="entry name" value="Peptidase_G2"/>
</dbReference>
<feature type="non-terminal residue" evidence="2">
    <location>
        <position position="80"/>
    </location>
</feature>
<feature type="non-terminal residue" evidence="2">
    <location>
        <position position="1"/>
    </location>
</feature>
<sequence length="80" mass="9031">NVVIQKELVPKENPHYDPDVEYIPREERDEWHVVGLVGQVYVRIDDTVQAGDSIVPTGGIGTKSEDGTGFYVMRIKQPYS</sequence>
<dbReference type="Pfam" id="PF11962">
    <property type="entry name" value="Peptidase_G2"/>
    <property type="match status" value="1"/>
</dbReference>
<proteinExistence type="predicted"/>
<name>A0A8T4J3J8_9ACTN</name>
<evidence type="ECO:0000259" key="1">
    <source>
        <dbReference type="Pfam" id="PF11962"/>
    </source>
</evidence>
<dbReference type="Proteomes" id="UP000675554">
    <property type="component" value="Unassembled WGS sequence"/>
</dbReference>
<dbReference type="EMBL" id="JAGSMN010002349">
    <property type="protein sequence ID" value="MBR7679166.1"/>
    <property type="molecule type" value="Genomic_DNA"/>
</dbReference>
<keyword evidence="3" id="KW-1185">Reference proteome</keyword>
<comment type="caution">
    <text evidence="2">The sequence shown here is derived from an EMBL/GenBank/DDBJ whole genome shotgun (WGS) entry which is preliminary data.</text>
</comment>
<protein>
    <recommendedName>
        <fullName evidence="1">Peptidase G2 IMC autoproteolytic cleavage domain-containing protein</fullName>
    </recommendedName>
</protein>